<comment type="caution">
    <text evidence="1">The sequence shown here is derived from an EMBL/GenBank/DDBJ whole genome shotgun (WGS) entry which is preliminary data.</text>
</comment>
<evidence type="ECO:0000313" key="1">
    <source>
        <dbReference type="EMBL" id="PUU79819.1"/>
    </source>
</evidence>
<organism evidence="1 2">
    <name type="scientific">Tuber borchii</name>
    <name type="common">White truffle</name>
    <dbReference type="NCBI Taxonomy" id="42251"/>
    <lineage>
        <taxon>Eukaryota</taxon>
        <taxon>Fungi</taxon>
        <taxon>Dikarya</taxon>
        <taxon>Ascomycota</taxon>
        <taxon>Pezizomycotina</taxon>
        <taxon>Pezizomycetes</taxon>
        <taxon>Pezizales</taxon>
        <taxon>Tuberaceae</taxon>
        <taxon>Tuber</taxon>
    </lineage>
</organism>
<keyword evidence="2" id="KW-1185">Reference proteome</keyword>
<proteinExistence type="predicted"/>
<dbReference type="AlphaFoldDB" id="A0A2T6ZWF1"/>
<evidence type="ECO:0000313" key="2">
    <source>
        <dbReference type="Proteomes" id="UP000244722"/>
    </source>
</evidence>
<reference evidence="1 2" key="1">
    <citation type="submission" date="2017-04" db="EMBL/GenBank/DDBJ databases">
        <title>Draft genome sequence of Tuber borchii Vittad., a whitish edible truffle.</title>
        <authorList>
            <consortium name="DOE Joint Genome Institute"/>
            <person name="Murat C."/>
            <person name="Kuo A."/>
            <person name="Barry K.W."/>
            <person name="Clum A."/>
            <person name="Dockter R.B."/>
            <person name="Fauchery L."/>
            <person name="Iotti M."/>
            <person name="Kohler A."/>
            <person name="Labutti K."/>
            <person name="Lindquist E.A."/>
            <person name="Lipzen A."/>
            <person name="Ohm R.A."/>
            <person name="Wang M."/>
            <person name="Grigoriev I.V."/>
            <person name="Zambonelli A."/>
            <person name="Martin F.M."/>
        </authorList>
    </citation>
    <scope>NUCLEOTIDE SEQUENCE [LARGE SCALE GENOMIC DNA]</scope>
    <source>
        <strain evidence="1 2">Tbo3840</strain>
    </source>
</reference>
<accession>A0A2T6ZWF1</accession>
<dbReference type="EMBL" id="NESQ01000081">
    <property type="protein sequence ID" value="PUU79819.1"/>
    <property type="molecule type" value="Genomic_DNA"/>
</dbReference>
<sequence length="82" mass="8931">MVNWFPLTAPPPYSPSSAAIKEPTNPNVPQIPKVYPYHGFGLGKGTSPLGGLPYSLPYPAIKPPIWSSHFCSDSDLIVYCTR</sequence>
<dbReference type="Proteomes" id="UP000244722">
    <property type="component" value="Unassembled WGS sequence"/>
</dbReference>
<name>A0A2T6ZWF1_TUBBO</name>
<gene>
    <name evidence="1" type="ORF">B9Z19DRAFT_1080790</name>
</gene>
<protein>
    <submittedName>
        <fullName evidence="1">Uncharacterized protein</fullName>
    </submittedName>
</protein>